<dbReference type="CDD" id="cd01129">
    <property type="entry name" value="PulE-GspE-like"/>
    <property type="match status" value="1"/>
</dbReference>
<dbReference type="Pfam" id="PF00437">
    <property type="entry name" value="T2SSE"/>
    <property type="match status" value="1"/>
</dbReference>
<dbReference type="PANTHER" id="PTHR30258">
    <property type="entry name" value="TYPE II SECRETION SYSTEM PROTEIN GSPE-RELATED"/>
    <property type="match status" value="1"/>
</dbReference>
<sequence length="567" mass="62671">MRTKMRLGEMLIQEGLLTQQQLEKSLSANRGTGLKLGQFLVRNNICREDNIVDMLSRQLRIDRYDPSRYPVDSSLADLITSDQAREYNTVPLARSGKLLRVATPDPLDLESLDALEVVTGLEIEPVVCTESDFEQVYGSLYGMYWNIDDVLEDVEQEELSVEDQQGGGGETQDIHTLEEEADQGPVIKLVNSILAQAVKQGASDVHLSPEKNRVQARFRVDGKLREVPSPPLNMMPSIVSRIKVLAGMDISVSRMPQDGRFTVGMKGREIHVRASCIPTIHGENVVLRLLDLSARTFELEELGMNSDDYQKMSEAIDTPYGMILASGPTGSGKSTSLYAILRRINQPDINIITLEDPVEYRVQGVRQVQLNTRSGMTFASGLRSILRQDPDVIMVGEMRDAETARIGVQAAMTGHRVLSTLHTNDAAGAVARFIDMGIEHYLVSSVLVVSFAQRLMRKNCSKCAKPYTPSDRALKAMGLENSTDCTFMQGQGCYSCMNTGFSGRTAAFEVLRVDDEVREMIQTGTTGTQMGRSLSRSGKLHDLRSDAARKVCQGMTTVEEAMTVVMT</sequence>
<dbReference type="InterPro" id="IPR003593">
    <property type="entry name" value="AAA+_ATPase"/>
</dbReference>
<dbReference type="AlphaFoldDB" id="D6SRQ2"/>
<dbReference type="OrthoDB" id="9805147at2"/>
<dbReference type="SUPFAM" id="SSF160246">
    <property type="entry name" value="EspE N-terminal domain-like"/>
    <property type="match status" value="1"/>
</dbReference>
<evidence type="ECO:0000313" key="6">
    <source>
        <dbReference type="Proteomes" id="UP000005496"/>
    </source>
</evidence>
<dbReference type="SMART" id="SM00382">
    <property type="entry name" value="AAA"/>
    <property type="match status" value="1"/>
</dbReference>
<name>D6SRQ2_9BACT</name>
<dbReference type="InterPro" id="IPR001482">
    <property type="entry name" value="T2SS/T4SS_dom"/>
</dbReference>
<dbReference type="SUPFAM" id="SSF52540">
    <property type="entry name" value="P-loop containing nucleoside triphosphate hydrolases"/>
    <property type="match status" value="1"/>
</dbReference>
<evidence type="ECO:0000256" key="1">
    <source>
        <dbReference type="ARBA" id="ARBA00006611"/>
    </source>
</evidence>
<evidence type="ECO:0000256" key="3">
    <source>
        <dbReference type="ARBA" id="ARBA00022840"/>
    </source>
</evidence>
<organism evidence="5 6">
    <name type="scientific">Desulfonatronospira thiodismutans ASO3-1</name>
    <dbReference type="NCBI Taxonomy" id="555779"/>
    <lineage>
        <taxon>Bacteria</taxon>
        <taxon>Pseudomonadati</taxon>
        <taxon>Thermodesulfobacteriota</taxon>
        <taxon>Desulfovibrionia</taxon>
        <taxon>Desulfovibrionales</taxon>
        <taxon>Desulfonatronovibrionaceae</taxon>
        <taxon>Desulfonatronospira</taxon>
    </lineage>
</organism>
<dbReference type="InterPro" id="IPR027417">
    <property type="entry name" value="P-loop_NTPase"/>
</dbReference>
<dbReference type="Pfam" id="PF05157">
    <property type="entry name" value="MshEN"/>
    <property type="match status" value="1"/>
</dbReference>
<proteinExistence type="inferred from homology"/>
<dbReference type="EMBL" id="ACJN02000003">
    <property type="protein sequence ID" value="EFI33368.1"/>
    <property type="molecule type" value="Genomic_DNA"/>
</dbReference>
<evidence type="ECO:0000259" key="4">
    <source>
        <dbReference type="PROSITE" id="PS00662"/>
    </source>
</evidence>
<keyword evidence="3" id="KW-0067">ATP-binding</keyword>
<protein>
    <submittedName>
        <fullName evidence="5">Type II secretion system protein E</fullName>
    </submittedName>
</protein>
<gene>
    <name evidence="5" type="ORF">Dthio_PD0696</name>
</gene>
<dbReference type="RefSeq" id="WP_008870726.1">
    <property type="nucleotide sequence ID" value="NZ_ACJN02000003.1"/>
</dbReference>
<dbReference type="GO" id="GO:0005524">
    <property type="term" value="F:ATP binding"/>
    <property type="evidence" value="ECO:0007669"/>
    <property type="project" value="UniProtKB-KW"/>
</dbReference>
<comment type="similarity">
    <text evidence="1">Belongs to the GSP E family.</text>
</comment>
<feature type="domain" description="Bacterial type II secretion system protein E" evidence="4">
    <location>
        <begin position="386"/>
        <end position="400"/>
    </location>
</feature>
<dbReference type="Gene3D" id="3.40.50.300">
    <property type="entry name" value="P-loop containing nucleotide triphosphate hydrolases"/>
    <property type="match status" value="1"/>
</dbReference>
<keyword evidence="2" id="KW-0547">Nucleotide-binding</keyword>
<dbReference type="InterPro" id="IPR037257">
    <property type="entry name" value="T2SS_E_N_sf"/>
</dbReference>
<reference evidence="5" key="1">
    <citation type="submission" date="2010-05" db="EMBL/GenBank/DDBJ databases">
        <title>The draft genome of Desulfonatronospira thiodismutans ASO3-1.</title>
        <authorList>
            <consortium name="US DOE Joint Genome Institute (JGI-PGF)"/>
            <person name="Lucas S."/>
            <person name="Copeland A."/>
            <person name="Lapidus A."/>
            <person name="Cheng J.-F."/>
            <person name="Bruce D."/>
            <person name="Goodwin L."/>
            <person name="Pitluck S."/>
            <person name="Chertkov O."/>
            <person name="Brettin T."/>
            <person name="Detter J.C."/>
            <person name="Han C."/>
            <person name="Land M.L."/>
            <person name="Hauser L."/>
            <person name="Kyrpides N."/>
            <person name="Mikhailova N."/>
            <person name="Muyzer G."/>
            <person name="Woyke T."/>
        </authorList>
    </citation>
    <scope>NUCLEOTIDE SEQUENCE [LARGE SCALE GENOMIC DNA]</scope>
    <source>
        <strain evidence="5">ASO3-1</strain>
    </source>
</reference>
<dbReference type="GO" id="GO:0005886">
    <property type="term" value="C:plasma membrane"/>
    <property type="evidence" value="ECO:0007669"/>
    <property type="project" value="TreeGrafter"/>
</dbReference>
<evidence type="ECO:0000313" key="5">
    <source>
        <dbReference type="EMBL" id="EFI33368.1"/>
    </source>
</evidence>
<dbReference type="PANTHER" id="PTHR30258:SF1">
    <property type="entry name" value="PROTEIN TRANSPORT PROTEIN HOFB HOMOLOG"/>
    <property type="match status" value="1"/>
</dbReference>
<dbReference type="InterPro" id="IPR007831">
    <property type="entry name" value="T2SS_GspE_N"/>
</dbReference>
<keyword evidence="6" id="KW-1185">Reference proteome</keyword>
<accession>D6SRQ2</accession>
<evidence type="ECO:0000256" key="2">
    <source>
        <dbReference type="ARBA" id="ARBA00022741"/>
    </source>
</evidence>
<dbReference type="eggNOG" id="COG2804">
    <property type="taxonomic scope" value="Bacteria"/>
</dbReference>
<comment type="caution">
    <text evidence="5">The sequence shown here is derived from an EMBL/GenBank/DDBJ whole genome shotgun (WGS) entry which is preliminary data.</text>
</comment>
<dbReference type="GO" id="GO:0016887">
    <property type="term" value="F:ATP hydrolysis activity"/>
    <property type="evidence" value="ECO:0007669"/>
    <property type="project" value="TreeGrafter"/>
</dbReference>
<dbReference type="FunFam" id="3.40.50.300:FF:000398">
    <property type="entry name" value="Type IV pilus assembly ATPase PilB"/>
    <property type="match status" value="1"/>
</dbReference>
<dbReference type="PROSITE" id="PS00662">
    <property type="entry name" value="T2SP_E"/>
    <property type="match status" value="1"/>
</dbReference>
<dbReference type="Proteomes" id="UP000005496">
    <property type="component" value="Unassembled WGS sequence"/>
</dbReference>
<dbReference type="Gene3D" id="3.30.300.160">
    <property type="entry name" value="Type II secretion system, protein E, N-terminal domain"/>
    <property type="match status" value="1"/>
</dbReference>
<dbReference type="Gene3D" id="3.30.450.90">
    <property type="match status" value="1"/>
</dbReference>